<dbReference type="RefSeq" id="XP_019052041.1">
    <property type="nucleotide sequence ID" value="XM_019196496.1"/>
</dbReference>
<proteinExistence type="predicted"/>
<feature type="domain" description="Reverse transcriptase Ty1/copia-type" evidence="1">
    <location>
        <begin position="52"/>
        <end position="129"/>
    </location>
</feature>
<dbReference type="OrthoDB" id="1688190at2759"/>
<protein>
    <submittedName>
        <fullName evidence="3">Uncharacterized protein LOC109114197</fullName>
    </submittedName>
</protein>
<dbReference type="CDD" id="cd09272">
    <property type="entry name" value="RNase_HI_RT_Ty1"/>
    <property type="match status" value="1"/>
</dbReference>
<dbReference type="OMA" id="NGENDMV"/>
<organism evidence="2 3">
    <name type="scientific">Nelumbo nucifera</name>
    <name type="common">Sacred lotus</name>
    <dbReference type="NCBI Taxonomy" id="4432"/>
    <lineage>
        <taxon>Eukaryota</taxon>
        <taxon>Viridiplantae</taxon>
        <taxon>Streptophyta</taxon>
        <taxon>Embryophyta</taxon>
        <taxon>Tracheophyta</taxon>
        <taxon>Spermatophyta</taxon>
        <taxon>Magnoliopsida</taxon>
        <taxon>Proteales</taxon>
        <taxon>Nelumbonaceae</taxon>
        <taxon>Nelumbo</taxon>
    </lineage>
</organism>
<dbReference type="STRING" id="4432.A0A1U8Q200"/>
<evidence type="ECO:0000313" key="2">
    <source>
        <dbReference type="Proteomes" id="UP000189703"/>
    </source>
</evidence>
<accession>A0A1U8Q200</accession>
<dbReference type="Pfam" id="PF07727">
    <property type="entry name" value="RVT_2"/>
    <property type="match status" value="1"/>
</dbReference>
<gene>
    <name evidence="3" type="primary">LOC109114197</name>
</gene>
<dbReference type="InParanoid" id="A0A1U8Q200"/>
<evidence type="ECO:0000313" key="3">
    <source>
        <dbReference type="RefSeq" id="XP_019052041.1"/>
    </source>
</evidence>
<sequence length="284" mass="31879">MGRGLYRDFRSSNKACICLCLFSSGSSKGMGTSSNGRKQCVSTWPLETGLLVYVDDIILGGNSSETCAEFKAYLNSCFKIKDLGNLKYFLGIEVAWSTIGLFLNQCKFALDILKETGLTGCKPVDTPIEQNHRLGYANGSFHSDPNQYRRLVGRLLYLTITRPDITYVVHVLSQFVQQPRVEHSNGLVHVLRYLKGCPGQGILLNGENDMVLRGYYNADWASCLLTRKSVTGLYFQLGFSPILWRSKKQLTVSRSLAEAEYRDMAMATSEIVWLRRLLSELLTP</sequence>
<dbReference type="Proteomes" id="UP000189703">
    <property type="component" value="Unplaced"/>
</dbReference>
<dbReference type="PANTHER" id="PTHR11439">
    <property type="entry name" value="GAG-POL-RELATED RETROTRANSPOSON"/>
    <property type="match status" value="1"/>
</dbReference>
<name>A0A1U8Q200_NELNU</name>
<dbReference type="AlphaFoldDB" id="A0A1U8Q200"/>
<reference evidence="3" key="1">
    <citation type="submission" date="2025-08" db="UniProtKB">
        <authorList>
            <consortium name="RefSeq"/>
        </authorList>
    </citation>
    <scope>IDENTIFICATION</scope>
</reference>
<dbReference type="GeneID" id="109114197"/>
<dbReference type="KEGG" id="nnu:109114197"/>
<dbReference type="InterPro" id="IPR043502">
    <property type="entry name" value="DNA/RNA_pol_sf"/>
</dbReference>
<keyword evidence="2" id="KW-1185">Reference proteome</keyword>
<dbReference type="SUPFAM" id="SSF56672">
    <property type="entry name" value="DNA/RNA polymerases"/>
    <property type="match status" value="1"/>
</dbReference>
<dbReference type="PANTHER" id="PTHR11439:SF511">
    <property type="match status" value="1"/>
</dbReference>
<evidence type="ECO:0000259" key="1">
    <source>
        <dbReference type="Pfam" id="PF07727"/>
    </source>
</evidence>
<dbReference type="InterPro" id="IPR013103">
    <property type="entry name" value="RVT_2"/>
</dbReference>